<evidence type="ECO:0000259" key="2">
    <source>
        <dbReference type="Pfam" id="PF02698"/>
    </source>
</evidence>
<reference evidence="3 4" key="1">
    <citation type="submission" date="2023-11" db="EMBL/GenBank/DDBJ databases">
        <title>Genome sequence of Microbacterium rhizosphaerae KACC 19337.</title>
        <authorList>
            <person name="Choi H."/>
            <person name="Kim S."/>
            <person name="Kim Y."/>
            <person name="Kwon S.-W."/>
            <person name="Heo J."/>
        </authorList>
    </citation>
    <scope>NUCLEOTIDE SEQUENCE [LARGE SCALE GENOMIC DNA]</scope>
    <source>
        <strain evidence="3 4">KACC 19337</strain>
    </source>
</reference>
<keyword evidence="1" id="KW-1133">Transmembrane helix</keyword>
<sequence length="191" mass="20380">MGDARKQGRRVSLWVRFAAGAAAVAALLAAVCVALYVTPATDSPVKADAILVLGPPLEPRIRTAYRLAEAGVSDKVIVSIPSDRVPSSGKLVYCPAPPPGIDVACFVPSPFTTRGEAAYAQEMYDRGQLSTVVVVTQAPHILRARLIFARCFGGRAQFVADDSHRSILGWLYEFAYQTAAMVPAIFEPCAS</sequence>
<keyword evidence="4" id="KW-1185">Reference proteome</keyword>
<name>A0ABZ0SGP7_9MICO</name>
<organism evidence="3 4">
    <name type="scientific">Microbacterium rhizosphaerae</name>
    <dbReference type="NCBI Taxonomy" id="1678237"/>
    <lineage>
        <taxon>Bacteria</taxon>
        <taxon>Bacillati</taxon>
        <taxon>Actinomycetota</taxon>
        <taxon>Actinomycetes</taxon>
        <taxon>Micrococcales</taxon>
        <taxon>Microbacteriaceae</taxon>
        <taxon>Microbacterium</taxon>
    </lineage>
</organism>
<evidence type="ECO:0000313" key="4">
    <source>
        <dbReference type="Proteomes" id="UP001323798"/>
    </source>
</evidence>
<dbReference type="Pfam" id="PF02698">
    <property type="entry name" value="DUF218"/>
    <property type="match status" value="1"/>
</dbReference>
<dbReference type="Proteomes" id="UP001323798">
    <property type="component" value="Chromosome"/>
</dbReference>
<feature type="domain" description="DUF218" evidence="2">
    <location>
        <begin position="48"/>
        <end position="153"/>
    </location>
</feature>
<feature type="transmembrane region" description="Helical" evidence="1">
    <location>
        <begin position="12"/>
        <end position="37"/>
    </location>
</feature>
<protein>
    <submittedName>
        <fullName evidence="3">YdcF family protein</fullName>
    </submittedName>
</protein>
<keyword evidence="1" id="KW-0472">Membrane</keyword>
<evidence type="ECO:0000256" key="1">
    <source>
        <dbReference type="SAM" id="Phobius"/>
    </source>
</evidence>
<accession>A0ABZ0SGP7</accession>
<dbReference type="EMBL" id="CP139368">
    <property type="protein sequence ID" value="WPR88317.1"/>
    <property type="molecule type" value="Genomic_DNA"/>
</dbReference>
<gene>
    <name evidence="3" type="ORF">SM116_11035</name>
</gene>
<dbReference type="RefSeq" id="WP_320941037.1">
    <property type="nucleotide sequence ID" value="NZ_BAABEU010000010.1"/>
</dbReference>
<keyword evidence="1" id="KW-0812">Transmembrane</keyword>
<proteinExistence type="predicted"/>
<dbReference type="InterPro" id="IPR003848">
    <property type="entry name" value="DUF218"/>
</dbReference>
<dbReference type="CDD" id="cd06259">
    <property type="entry name" value="YdcF-like"/>
    <property type="match status" value="1"/>
</dbReference>
<evidence type="ECO:0000313" key="3">
    <source>
        <dbReference type="EMBL" id="WPR88317.1"/>
    </source>
</evidence>